<dbReference type="Proteomes" id="UP000030302">
    <property type="component" value="Chromosome"/>
</dbReference>
<dbReference type="GO" id="GO:0009279">
    <property type="term" value="C:cell outer membrane"/>
    <property type="evidence" value="ECO:0007669"/>
    <property type="project" value="UniProtKB-SubCell"/>
</dbReference>
<dbReference type="Gene3D" id="2.40.160.20">
    <property type="match status" value="1"/>
</dbReference>
<keyword evidence="5" id="KW-1185">Reference proteome</keyword>
<dbReference type="EMBL" id="CP009962">
    <property type="protein sequence ID" value="AIY43712.1"/>
    <property type="molecule type" value="Genomic_DNA"/>
</dbReference>
<name>A0A0A1FLC9_9BURK</name>
<dbReference type="EC" id="3.1.1.77" evidence="1"/>
<reference evidence="5" key="1">
    <citation type="journal article" date="2014" name="Soil Biol. Biochem.">
        <title>Structure and function of bacterial communities in ageing soils: Insights from the Mendocino ecological staircase.</title>
        <authorList>
            <person name="Uroz S."/>
            <person name="Tech J.J."/>
            <person name="Sawaya N.A."/>
            <person name="Frey-Klett P."/>
            <person name="Leveau J.H.J."/>
        </authorList>
    </citation>
    <scope>NUCLEOTIDE SEQUENCE [LARGE SCALE GENOMIC DNA]</scope>
    <source>
        <strain evidence="5">Cal35</strain>
    </source>
</reference>
<feature type="site" description="Critical for activity" evidence="2">
    <location>
        <position position="161"/>
    </location>
</feature>
<comment type="subunit">
    <text evidence="1">Homodimer.</text>
</comment>
<accession>A0A0A1FLC9</accession>
<keyword evidence="1" id="KW-0998">Cell outer membrane</keyword>
<dbReference type="RefSeq" id="WP_038493425.1">
    <property type="nucleotide sequence ID" value="NZ_CP009962.1"/>
</dbReference>
<protein>
    <recommendedName>
        <fullName evidence="1">Lipid A deacylase</fullName>
        <ecNumber evidence="1">3.1.1.77</ecNumber>
    </recommendedName>
    <alternativeName>
        <fullName evidence="1">LPS 3-O-deacylase</fullName>
    </alternativeName>
    <alternativeName>
        <fullName evidence="1">Outer membrane enzyme</fullName>
    </alternativeName>
</protein>
<dbReference type="AlphaFoldDB" id="A0A0A1FLC9"/>
<sequence>MQKKQTGLKILAAACLLAGVHSSSFAVDSASFELGTGNKSQLARVAAQWNWNAPLWQGSSTQLGGYWDLSLAEFRQNQYQNIPGQSKNLTDIGFTPVFRFQSNDKKGLYGEAGIGVHLMSHLYDNNSRRFSTAFEFGDHIGTGYVFSNGLDVGLKLQHFSNGGIKKPNSGANFAVLRVAYPF</sequence>
<dbReference type="Pfam" id="PF09411">
    <property type="entry name" value="PagL"/>
    <property type="match status" value="1"/>
</dbReference>
<comment type="similarity">
    <text evidence="1">Belongs to the PagL family.</text>
</comment>
<keyword evidence="1" id="KW-0472">Membrane</keyword>
<feature type="signal peptide" evidence="3">
    <location>
        <begin position="1"/>
        <end position="26"/>
    </location>
</feature>
<feature type="chain" id="PRO_5001974440" description="Lipid A deacylase" evidence="3">
    <location>
        <begin position="27"/>
        <end position="182"/>
    </location>
</feature>
<dbReference type="STRING" id="279058.LT85_4554"/>
<dbReference type="SUPFAM" id="SSF56925">
    <property type="entry name" value="OMPA-like"/>
    <property type="match status" value="1"/>
</dbReference>
<dbReference type="OrthoDB" id="5297282at2"/>
<dbReference type="PIRSF" id="PIRSF029681">
    <property type="entry name" value="PagL"/>
    <property type="match status" value="1"/>
</dbReference>
<dbReference type="InterPro" id="IPR011250">
    <property type="entry name" value="OMP/PagP_B-barrel"/>
</dbReference>
<comment type="catalytic activity">
    <reaction evidence="1">
        <text>a 3-(acyloxy)acyl derivative of bacterial toxin + H2O = a 3-hydroxyacyl derivative of bacterial toxin + a fatty acid + H(+)</text>
        <dbReference type="Rhea" id="RHEA:12032"/>
        <dbReference type="ChEBI" id="CHEBI:15377"/>
        <dbReference type="ChEBI" id="CHEBI:15378"/>
        <dbReference type="ChEBI" id="CHEBI:28868"/>
        <dbReference type="ChEBI" id="CHEBI:136853"/>
        <dbReference type="ChEBI" id="CHEBI:140675"/>
        <dbReference type="EC" id="3.1.1.77"/>
    </reaction>
</comment>
<evidence type="ECO:0000256" key="2">
    <source>
        <dbReference type="PIRSR" id="PIRSR029681-2"/>
    </source>
</evidence>
<keyword evidence="3" id="KW-0732">Signal</keyword>
<organism evidence="4 5">
    <name type="scientific">Collimonas arenae</name>
    <dbReference type="NCBI Taxonomy" id="279058"/>
    <lineage>
        <taxon>Bacteria</taxon>
        <taxon>Pseudomonadati</taxon>
        <taxon>Pseudomonadota</taxon>
        <taxon>Betaproteobacteria</taxon>
        <taxon>Burkholderiales</taxon>
        <taxon>Oxalobacteraceae</taxon>
        <taxon>Collimonas</taxon>
    </lineage>
</organism>
<dbReference type="InterPro" id="IPR018550">
    <property type="entry name" value="Lipid-A_deacylase-rel"/>
</dbReference>
<evidence type="ECO:0000313" key="4">
    <source>
        <dbReference type="EMBL" id="AIY43712.1"/>
    </source>
</evidence>
<dbReference type="GO" id="GO:0050528">
    <property type="term" value="F:acyloxyacyl hydrolase activity"/>
    <property type="evidence" value="ECO:0007669"/>
    <property type="project" value="UniProtKB-EC"/>
</dbReference>
<comment type="subcellular location">
    <subcellularLocation>
        <location evidence="1">Cell outer membrane</location>
        <topology evidence="1">Multi-pass membrane protein</topology>
    </subcellularLocation>
</comment>
<dbReference type="HOGENOM" id="CLU_093405_1_0_4"/>
<keyword evidence="1" id="KW-0378">Hydrolase</keyword>
<evidence type="ECO:0000256" key="3">
    <source>
        <dbReference type="SAM" id="SignalP"/>
    </source>
</evidence>
<comment type="function">
    <text evidence="1">Has lipid A 3-O-deacylase activity. Hydrolyzes the ester bond at the 3 position of lipid A, a bioactive component of lipopolysaccharide (LPS), thereby releasing the primary fatty acyl moiety.</text>
</comment>
<dbReference type="KEGG" id="care:LT85_4554"/>
<proteinExistence type="inferred from homology"/>
<gene>
    <name evidence="4" type="ORF">LT85_4554</name>
</gene>
<evidence type="ECO:0000256" key="1">
    <source>
        <dbReference type="PIRNR" id="PIRNR029681"/>
    </source>
</evidence>
<evidence type="ECO:0000313" key="5">
    <source>
        <dbReference type="Proteomes" id="UP000030302"/>
    </source>
</evidence>